<evidence type="ECO:0000313" key="2">
    <source>
        <dbReference type="Proteomes" id="UP000676409"/>
    </source>
</evidence>
<gene>
    <name evidence="1" type="ORF">KCG34_10025</name>
</gene>
<dbReference type="InterPro" id="IPR009078">
    <property type="entry name" value="Ferritin-like_SF"/>
</dbReference>
<reference evidence="1" key="1">
    <citation type="submission" date="2021-04" db="EMBL/GenBank/DDBJ databases">
        <title>The complete genome sequence of Caulobacter sp. S6.</title>
        <authorList>
            <person name="Tang Y."/>
            <person name="Ouyang W."/>
            <person name="Liu Q."/>
            <person name="Huang B."/>
            <person name="Guo Z."/>
            <person name="Lei P."/>
        </authorList>
    </citation>
    <scope>NUCLEOTIDE SEQUENCE</scope>
    <source>
        <strain evidence="1">S6</strain>
    </source>
</reference>
<keyword evidence="2" id="KW-1185">Reference proteome</keyword>
<dbReference type="EMBL" id="CP073078">
    <property type="protein sequence ID" value="QUD90170.1"/>
    <property type="molecule type" value="Genomic_DNA"/>
</dbReference>
<accession>A0A975G2Y1</accession>
<organism evidence="1 2">
    <name type="scientific">Phenylobacterium montanum</name>
    <dbReference type="NCBI Taxonomy" id="2823693"/>
    <lineage>
        <taxon>Bacteria</taxon>
        <taxon>Pseudomonadati</taxon>
        <taxon>Pseudomonadota</taxon>
        <taxon>Alphaproteobacteria</taxon>
        <taxon>Caulobacterales</taxon>
        <taxon>Caulobacteraceae</taxon>
        <taxon>Phenylobacterium</taxon>
    </lineage>
</organism>
<dbReference type="Proteomes" id="UP000676409">
    <property type="component" value="Chromosome"/>
</dbReference>
<sequence length="305" mass="34553">MSDHLSYQELLERSHSVNWRVDDLIGGERRLDFSRPFLPETFARTEDLAFLSPDEKLKLNHIRAREYLALFELLERAIVPFVSGQAAEKLDEDPYRAPALRQFVREENKHRELFRRFLKEFDEGFGGDCELIGPADDIARAFLAHSPLAVTIAVLGLEWMSQGHYVGSVEGNEALDPQFKNLLKHHWAEEAQHAELDRLMLRALAADCDPEAINRAVDEYFEIGAFFDAGFAQQAELDLAAFERAARRVLDADQRAQFVRSQHRALCWTFLGTAMSNANFLAALDDLGAPIRSRVEAAAGAFVLH</sequence>
<name>A0A975G2Y1_9CAUL</name>
<dbReference type="RefSeq" id="WP_211940221.1">
    <property type="nucleotide sequence ID" value="NZ_CP073078.1"/>
</dbReference>
<proteinExistence type="predicted"/>
<dbReference type="AlphaFoldDB" id="A0A975G2Y1"/>
<evidence type="ECO:0000313" key="1">
    <source>
        <dbReference type="EMBL" id="QUD90170.1"/>
    </source>
</evidence>
<dbReference type="KEGG" id="caul:KCG34_10025"/>
<protein>
    <submittedName>
        <fullName evidence="1">Uncharacterized protein</fullName>
    </submittedName>
</protein>
<dbReference type="SUPFAM" id="SSF47240">
    <property type="entry name" value="Ferritin-like"/>
    <property type="match status" value="1"/>
</dbReference>